<dbReference type="STRING" id="211460.YH63_14385"/>
<feature type="binding site" evidence="7">
    <location>
        <position position="90"/>
    </location>
    <ligand>
        <name>Zn(2+)</name>
        <dbReference type="ChEBI" id="CHEBI:29105"/>
    </ligand>
</feature>
<dbReference type="CDD" id="cd03378">
    <property type="entry name" value="beta_CA_cladeC"/>
    <property type="match status" value="1"/>
</dbReference>
<proteinExistence type="inferred from homology"/>
<evidence type="ECO:0000256" key="6">
    <source>
        <dbReference type="ARBA" id="ARBA00048348"/>
    </source>
</evidence>
<dbReference type="InterPro" id="IPR036874">
    <property type="entry name" value="Carbonic_anhydrase_sf"/>
</dbReference>
<protein>
    <recommendedName>
        <fullName evidence="2">carbonic anhydrase</fullName>
        <ecNumber evidence="2">4.2.1.1</ecNumber>
    </recommendedName>
</protein>
<accession>A0A4V6BDS7</accession>
<dbReference type="EMBL" id="LBIA02000001">
    <property type="protein sequence ID" value="TKT70733.1"/>
    <property type="molecule type" value="Genomic_DNA"/>
</dbReference>
<keyword evidence="10" id="KW-1185">Reference proteome</keyword>
<dbReference type="SUPFAM" id="SSF53056">
    <property type="entry name" value="beta-carbonic anhydrase, cab"/>
    <property type="match status" value="1"/>
</dbReference>
<dbReference type="PANTHER" id="PTHR11002">
    <property type="entry name" value="CARBONIC ANHYDRASE"/>
    <property type="match status" value="1"/>
</dbReference>
<reference evidence="9" key="1">
    <citation type="submission" date="2019-04" db="EMBL/GenBank/DDBJ databases">
        <title>Whole genome sequencing of cave bacteria.</title>
        <authorList>
            <person name="Gan H.M."/>
            <person name="Barton H."/>
            <person name="Savka M.A."/>
        </authorList>
    </citation>
    <scope>NUCLEOTIDE SEQUENCE [LARGE SCALE GENOMIC DNA]</scope>
    <source>
        <strain evidence="9">LC387</strain>
    </source>
</reference>
<dbReference type="Gene3D" id="3.40.1050.10">
    <property type="entry name" value="Carbonic anhydrase"/>
    <property type="match status" value="1"/>
</dbReference>
<keyword evidence="8" id="KW-0732">Signal</keyword>
<organism evidence="9 10">
    <name type="scientific">Afipia massiliensis</name>
    <dbReference type="NCBI Taxonomy" id="211460"/>
    <lineage>
        <taxon>Bacteria</taxon>
        <taxon>Pseudomonadati</taxon>
        <taxon>Pseudomonadota</taxon>
        <taxon>Alphaproteobacteria</taxon>
        <taxon>Hyphomicrobiales</taxon>
        <taxon>Nitrobacteraceae</taxon>
        <taxon>Afipia</taxon>
    </lineage>
</organism>
<feature type="binding site" evidence="7">
    <location>
        <position position="144"/>
    </location>
    <ligand>
        <name>Zn(2+)</name>
        <dbReference type="ChEBI" id="CHEBI:29105"/>
    </ligand>
</feature>
<evidence type="ECO:0000256" key="3">
    <source>
        <dbReference type="ARBA" id="ARBA00022723"/>
    </source>
</evidence>
<dbReference type="Proteomes" id="UP000034832">
    <property type="component" value="Unassembled WGS sequence"/>
</dbReference>
<dbReference type="GO" id="GO:0004089">
    <property type="term" value="F:carbonate dehydratase activity"/>
    <property type="evidence" value="ECO:0007669"/>
    <property type="project" value="UniProtKB-EC"/>
</dbReference>
<dbReference type="RefSeq" id="WP_046828640.1">
    <property type="nucleotide sequence ID" value="NZ_LBIA02000001.1"/>
</dbReference>
<evidence type="ECO:0000256" key="7">
    <source>
        <dbReference type="PIRSR" id="PIRSR601765-1"/>
    </source>
</evidence>
<feature type="binding site" evidence="7">
    <location>
        <position position="141"/>
    </location>
    <ligand>
        <name>Zn(2+)</name>
        <dbReference type="ChEBI" id="CHEBI:29105"/>
    </ligand>
</feature>
<evidence type="ECO:0000256" key="1">
    <source>
        <dbReference type="ARBA" id="ARBA00006217"/>
    </source>
</evidence>
<evidence type="ECO:0000256" key="4">
    <source>
        <dbReference type="ARBA" id="ARBA00022833"/>
    </source>
</evidence>
<dbReference type="OrthoDB" id="9797527at2"/>
<feature type="signal peptide" evidence="8">
    <location>
        <begin position="1"/>
        <end position="26"/>
    </location>
</feature>
<dbReference type="NCBIfam" id="NF011765">
    <property type="entry name" value="PRK15219.1"/>
    <property type="match status" value="1"/>
</dbReference>
<evidence type="ECO:0000256" key="8">
    <source>
        <dbReference type="SAM" id="SignalP"/>
    </source>
</evidence>
<dbReference type="Pfam" id="PF00484">
    <property type="entry name" value="Pro_CA"/>
    <property type="match status" value="1"/>
</dbReference>
<evidence type="ECO:0000256" key="5">
    <source>
        <dbReference type="ARBA" id="ARBA00023239"/>
    </source>
</evidence>
<keyword evidence="5" id="KW-0456">Lyase</keyword>
<comment type="similarity">
    <text evidence="1">Belongs to the beta-class carbonic anhydrase family.</text>
</comment>
<comment type="cofactor">
    <cofactor evidence="7">
        <name>Zn(2+)</name>
        <dbReference type="ChEBI" id="CHEBI:29105"/>
    </cofactor>
    <text evidence="7">Binds 1 zinc ion per subunit.</text>
</comment>
<comment type="catalytic activity">
    <reaction evidence="6">
        <text>hydrogencarbonate + H(+) = CO2 + H2O</text>
        <dbReference type="Rhea" id="RHEA:10748"/>
        <dbReference type="ChEBI" id="CHEBI:15377"/>
        <dbReference type="ChEBI" id="CHEBI:15378"/>
        <dbReference type="ChEBI" id="CHEBI:16526"/>
        <dbReference type="ChEBI" id="CHEBI:17544"/>
        <dbReference type="EC" id="4.2.1.1"/>
    </reaction>
</comment>
<name>A0A4V6BDS7_9BRAD</name>
<dbReference type="SMART" id="SM00947">
    <property type="entry name" value="Pro_CA"/>
    <property type="match status" value="1"/>
</dbReference>
<comment type="caution">
    <text evidence="9">The sequence shown here is derived from an EMBL/GenBank/DDBJ whole genome shotgun (WGS) entry which is preliminary data.</text>
</comment>
<keyword evidence="4 7" id="KW-0862">Zinc</keyword>
<dbReference type="PANTHER" id="PTHR11002:SF76">
    <property type="entry name" value="CARBONIC ANHYDRASE"/>
    <property type="match status" value="1"/>
</dbReference>
<dbReference type="AlphaFoldDB" id="A0A4V6BDS7"/>
<evidence type="ECO:0000313" key="10">
    <source>
        <dbReference type="Proteomes" id="UP000034832"/>
    </source>
</evidence>
<gene>
    <name evidence="9" type="ORF">YH63_004510</name>
</gene>
<dbReference type="InterPro" id="IPR001765">
    <property type="entry name" value="Carbonic_anhydrase"/>
</dbReference>
<evidence type="ECO:0000313" key="9">
    <source>
        <dbReference type="EMBL" id="TKT70733.1"/>
    </source>
</evidence>
<dbReference type="EC" id="4.2.1.1" evidence="2"/>
<sequence length="236" mass="24491">MLNRRSFCGCVSAALFTGLATTGARGAPVECAVMTRDRQKAISPDDAIAQLKEGNVRFVSGKIVNCNLMEQVKETSAAQAPFAAVVGCIDSRVPPELVFDQTIGDVFCARIAGNFVNTDIIGSLEFATKVAGARAIVVLGHNDCGAIKGAVDNVKLGNLTATLANIMPAVAASKTTGERTSKNAPFVQAVAETNARMAAANLTSRSPVLKGLVKAGQLRVAAAMHDLATGRVTFLT</sequence>
<feature type="binding site" evidence="7">
    <location>
        <position position="88"/>
    </location>
    <ligand>
        <name>Zn(2+)</name>
        <dbReference type="ChEBI" id="CHEBI:29105"/>
    </ligand>
</feature>
<evidence type="ECO:0000256" key="2">
    <source>
        <dbReference type="ARBA" id="ARBA00012925"/>
    </source>
</evidence>
<keyword evidence="3 7" id="KW-0479">Metal-binding</keyword>
<dbReference type="GO" id="GO:0008270">
    <property type="term" value="F:zinc ion binding"/>
    <property type="evidence" value="ECO:0007669"/>
    <property type="project" value="InterPro"/>
</dbReference>
<feature type="chain" id="PRO_5020184328" description="carbonic anhydrase" evidence="8">
    <location>
        <begin position="27"/>
        <end position="236"/>
    </location>
</feature>